<reference evidence="2" key="1">
    <citation type="journal article" date="2015" name="Nature">
        <title>Complex archaea that bridge the gap between prokaryotes and eukaryotes.</title>
        <authorList>
            <person name="Spang A."/>
            <person name="Saw J.H."/>
            <person name="Jorgensen S.L."/>
            <person name="Zaremba-Niedzwiedzka K."/>
            <person name="Martijn J."/>
            <person name="Lind A.E."/>
            <person name="van Eijk R."/>
            <person name="Schleper C."/>
            <person name="Guy L."/>
            <person name="Ettema T.J."/>
        </authorList>
    </citation>
    <scope>NUCLEOTIDE SEQUENCE</scope>
</reference>
<organism evidence="2">
    <name type="scientific">marine sediment metagenome</name>
    <dbReference type="NCBI Taxonomy" id="412755"/>
    <lineage>
        <taxon>unclassified sequences</taxon>
        <taxon>metagenomes</taxon>
        <taxon>ecological metagenomes</taxon>
    </lineage>
</organism>
<dbReference type="Pfam" id="PF08291">
    <property type="entry name" value="Peptidase_M15_3"/>
    <property type="match status" value="1"/>
</dbReference>
<feature type="domain" description="Peptidase M15A C-terminal" evidence="1">
    <location>
        <begin position="9"/>
        <end position="113"/>
    </location>
</feature>
<gene>
    <name evidence="2" type="ORF">LCGC14_1674620</name>
</gene>
<dbReference type="InterPro" id="IPR009045">
    <property type="entry name" value="Zn_M74/Hedgehog-like"/>
</dbReference>
<name>A0A0F9HQG1_9ZZZZ</name>
<proteinExistence type="predicted"/>
<dbReference type="InterPro" id="IPR013230">
    <property type="entry name" value="Peptidase_M15A_C"/>
</dbReference>
<sequence length="139" mass="15611">MSDESLSRNFSRHEFACRGINCCGHSAPISRELVVALQFLRDKVESPLHLNSGFRCLTHNREEGRPDTSQHTFGMAADVRTPYSMTADAFYAMADSIPAFQGIGRYDWGLHVDVRNATHARWDERLRSLMPSGHPASTC</sequence>
<accession>A0A0F9HQG1</accession>
<evidence type="ECO:0000259" key="1">
    <source>
        <dbReference type="Pfam" id="PF08291"/>
    </source>
</evidence>
<dbReference type="Gene3D" id="3.30.1380.10">
    <property type="match status" value="1"/>
</dbReference>
<comment type="caution">
    <text evidence="2">The sequence shown here is derived from an EMBL/GenBank/DDBJ whole genome shotgun (WGS) entry which is preliminary data.</text>
</comment>
<dbReference type="EMBL" id="LAZR01014423">
    <property type="protein sequence ID" value="KKM17551.1"/>
    <property type="molecule type" value="Genomic_DNA"/>
</dbReference>
<evidence type="ECO:0000313" key="2">
    <source>
        <dbReference type="EMBL" id="KKM17551.1"/>
    </source>
</evidence>
<dbReference type="SUPFAM" id="SSF55166">
    <property type="entry name" value="Hedgehog/DD-peptidase"/>
    <property type="match status" value="1"/>
</dbReference>
<protein>
    <recommendedName>
        <fullName evidence="1">Peptidase M15A C-terminal domain-containing protein</fullName>
    </recommendedName>
</protein>
<dbReference type="AlphaFoldDB" id="A0A0F9HQG1"/>